<organism evidence="2 3">
    <name type="scientific">Flavivirga aquimarina</name>
    <dbReference type="NCBI Taxonomy" id="2027862"/>
    <lineage>
        <taxon>Bacteria</taxon>
        <taxon>Pseudomonadati</taxon>
        <taxon>Bacteroidota</taxon>
        <taxon>Flavobacteriia</taxon>
        <taxon>Flavobacteriales</taxon>
        <taxon>Flavobacteriaceae</taxon>
        <taxon>Flavivirga</taxon>
    </lineage>
</organism>
<keyword evidence="3" id="KW-1185">Reference proteome</keyword>
<reference evidence="2" key="1">
    <citation type="submission" date="2023-07" db="EMBL/GenBank/DDBJ databases">
        <title>Two novel species in the genus Flavivirga.</title>
        <authorList>
            <person name="Kwon K."/>
        </authorList>
    </citation>
    <scope>NUCLEOTIDE SEQUENCE</scope>
    <source>
        <strain evidence="2">KCTC 52353</strain>
    </source>
</reference>
<evidence type="ECO:0008006" key="4">
    <source>
        <dbReference type="Google" id="ProtNLM"/>
    </source>
</evidence>
<feature type="signal peptide" evidence="1">
    <location>
        <begin position="1"/>
        <end position="19"/>
    </location>
</feature>
<evidence type="ECO:0000313" key="2">
    <source>
        <dbReference type="EMBL" id="MDO5968295.1"/>
    </source>
</evidence>
<keyword evidence="1" id="KW-0732">Signal</keyword>
<name>A0ABT8W5A8_9FLAO</name>
<dbReference type="Proteomes" id="UP001176883">
    <property type="component" value="Unassembled WGS sequence"/>
</dbReference>
<dbReference type="EMBL" id="JAUOEK010000017">
    <property type="protein sequence ID" value="MDO5968295.1"/>
    <property type="molecule type" value="Genomic_DNA"/>
</dbReference>
<proteinExistence type="predicted"/>
<feature type="chain" id="PRO_5045448961" description="Lipocalin-like domain-containing protein" evidence="1">
    <location>
        <begin position="20"/>
        <end position="232"/>
    </location>
</feature>
<gene>
    <name evidence="2" type="ORF">Q4Q35_00610</name>
</gene>
<evidence type="ECO:0000313" key="3">
    <source>
        <dbReference type="Proteomes" id="UP001176883"/>
    </source>
</evidence>
<protein>
    <recommendedName>
        <fullName evidence="4">Lipocalin-like domain-containing protein</fullName>
    </recommendedName>
</protein>
<evidence type="ECO:0000256" key="1">
    <source>
        <dbReference type="SAM" id="SignalP"/>
    </source>
</evidence>
<comment type="caution">
    <text evidence="2">The sequence shown here is derived from an EMBL/GenBank/DDBJ whole genome shotgun (WGS) entry which is preliminary data.</text>
</comment>
<sequence>MKKIFFVVSVMLCFLNMQCADDDSITSDPDNLLIGNWVDPIYDGEKITFERAVSLPEEGYGILFKENGDFVERSSGWCATPPLFFFDIDGIWQLDDTLIKITKDNYPTNYGWRIVSITANELVVQRELTDQEKDYRELMDLFDEIYKLSISVACTDANDWTFTAYGAKACGGPKGYIAYSTKIDTASFLQKVETYTNLEKAYNIKWGIVSTCDLPKHPVGVICENGHPVLEY</sequence>
<accession>A0ABT8W5A8</accession>
<dbReference type="RefSeq" id="WP_303275977.1">
    <property type="nucleotide sequence ID" value="NZ_JAUOEK010000017.1"/>
</dbReference>